<name>A0A803V6W6_FICAL</name>
<dbReference type="GO" id="GO:0044877">
    <property type="term" value="F:protein-containing complex binding"/>
    <property type="evidence" value="ECO:0007669"/>
    <property type="project" value="TreeGrafter"/>
</dbReference>
<keyword evidence="2" id="KW-1185">Reference proteome</keyword>
<dbReference type="GO" id="GO:0051721">
    <property type="term" value="F:protein phosphatase 2A binding"/>
    <property type="evidence" value="ECO:0007669"/>
    <property type="project" value="TreeGrafter"/>
</dbReference>
<evidence type="ECO:0000313" key="1">
    <source>
        <dbReference type="Ensembl" id="ENSFALP00000018472.1"/>
    </source>
</evidence>
<dbReference type="Proteomes" id="UP000016665">
    <property type="component" value="Unplaced"/>
</dbReference>
<dbReference type="InterPro" id="IPR036322">
    <property type="entry name" value="WD40_repeat_dom_sf"/>
</dbReference>
<dbReference type="InterPro" id="IPR051488">
    <property type="entry name" value="WD_repeat_striatin"/>
</dbReference>
<evidence type="ECO:0000313" key="2">
    <source>
        <dbReference type="Proteomes" id="UP000016665"/>
    </source>
</evidence>
<sequence>MLGTHLGTSGHSWDALGTHLGTPGTHWEHWRNLGTHLGHLGTHLGALRTAGSAPGTHWGHTWTPLKSQGGHTCPPRCHTCPCFRSQCPHLGDVRGHSGVTHLDTPAQVSHLSPPVADHGVPTSVTFVATHPAQLVAGFRSGATVLYDLEVTKATLVSPNGGGSGQVNQVVTHPSQPLTITASDDRGIRYLDNRTGKVVHSMVAHLDAVTCLALDPSGAFLLSGSE</sequence>
<reference evidence="1" key="1">
    <citation type="submission" date="2025-08" db="UniProtKB">
        <authorList>
            <consortium name="Ensembl"/>
        </authorList>
    </citation>
    <scope>IDENTIFICATION</scope>
</reference>
<dbReference type="AlphaFoldDB" id="A0A803V6W6"/>
<dbReference type="Pfam" id="PF00400">
    <property type="entry name" value="WD40"/>
    <property type="match status" value="1"/>
</dbReference>
<dbReference type="GO" id="GO:0030425">
    <property type="term" value="C:dendrite"/>
    <property type="evidence" value="ECO:0007669"/>
    <property type="project" value="TreeGrafter"/>
</dbReference>
<reference evidence="1" key="2">
    <citation type="submission" date="2025-09" db="UniProtKB">
        <authorList>
            <consortium name="Ensembl"/>
        </authorList>
    </citation>
    <scope>IDENTIFICATION</scope>
</reference>
<dbReference type="GO" id="GO:0005516">
    <property type="term" value="F:calmodulin binding"/>
    <property type="evidence" value="ECO:0007669"/>
    <property type="project" value="TreeGrafter"/>
</dbReference>
<dbReference type="Gene3D" id="2.130.10.10">
    <property type="entry name" value="YVTN repeat-like/Quinoprotein amine dehydrogenase"/>
    <property type="match status" value="1"/>
</dbReference>
<dbReference type="SUPFAM" id="SSF50978">
    <property type="entry name" value="WD40 repeat-like"/>
    <property type="match status" value="1"/>
</dbReference>
<dbReference type="GO" id="GO:0070016">
    <property type="term" value="F:armadillo repeat domain binding"/>
    <property type="evidence" value="ECO:0007669"/>
    <property type="project" value="TreeGrafter"/>
</dbReference>
<dbReference type="PANTHER" id="PTHR15653">
    <property type="entry name" value="STRIATIN"/>
    <property type="match status" value="1"/>
</dbReference>
<protein>
    <submittedName>
        <fullName evidence="1">Uncharacterized protein</fullName>
    </submittedName>
</protein>
<dbReference type="Ensembl" id="ENSFALT00000041242.1">
    <property type="protein sequence ID" value="ENSFALP00000018472.1"/>
    <property type="gene ID" value="ENSFALG00000025767.1"/>
</dbReference>
<dbReference type="GeneTree" id="ENSGT00950000183095"/>
<dbReference type="PANTHER" id="PTHR15653:SF1">
    <property type="entry name" value="STRIATIN-4"/>
    <property type="match status" value="1"/>
</dbReference>
<proteinExistence type="predicted"/>
<dbReference type="InterPro" id="IPR015943">
    <property type="entry name" value="WD40/YVTN_repeat-like_dom_sf"/>
</dbReference>
<dbReference type="InterPro" id="IPR001680">
    <property type="entry name" value="WD40_rpt"/>
</dbReference>
<accession>A0A803V6W6</accession>
<organism evidence="1 2">
    <name type="scientific">Ficedula albicollis</name>
    <name type="common">Collared flycatcher</name>
    <name type="synonym">Muscicapa albicollis</name>
    <dbReference type="NCBI Taxonomy" id="59894"/>
    <lineage>
        <taxon>Eukaryota</taxon>
        <taxon>Metazoa</taxon>
        <taxon>Chordata</taxon>
        <taxon>Craniata</taxon>
        <taxon>Vertebrata</taxon>
        <taxon>Euteleostomi</taxon>
        <taxon>Archelosauria</taxon>
        <taxon>Archosauria</taxon>
        <taxon>Dinosauria</taxon>
        <taxon>Saurischia</taxon>
        <taxon>Theropoda</taxon>
        <taxon>Coelurosauria</taxon>
        <taxon>Aves</taxon>
        <taxon>Neognathae</taxon>
        <taxon>Neoaves</taxon>
        <taxon>Telluraves</taxon>
        <taxon>Australaves</taxon>
        <taxon>Passeriformes</taxon>
        <taxon>Muscicapidae</taxon>
        <taxon>Ficedula</taxon>
    </lineage>
</organism>